<dbReference type="GO" id="GO:0003993">
    <property type="term" value="F:acid phosphatase activity"/>
    <property type="evidence" value="ECO:0007669"/>
    <property type="project" value="UniProtKB-EC"/>
</dbReference>
<dbReference type="SUPFAM" id="SSF53254">
    <property type="entry name" value="Phosphoglycerate mutase-like"/>
    <property type="match status" value="1"/>
</dbReference>
<evidence type="ECO:0000256" key="2">
    <source>
        <dbReference type="ARBA" id="ARBA00005375"/>
    </source>
</evidence>
<keyword evidence="6" id="KW-1015">Disulfide bond</keyword>
<reference evidence="8" key="1">
    <citation type="submission" date="2025-08" db="UniProtKB">
        <authorList>
            <consortium name="Ensembl"/>
        </authorList>
    </citation>
    <scope>IDENTIFICATION</scope>
</reference>
<evidence type="ECO:0000256" key="3">
    <source>
        <dbReference type="ARBA" id="ARBA00012646"/>
    </source>
</evidence>
<evidence type="ECO:0000256" key="4">
    <source>
        <dbReference type="ARBA" id="ARBA00022729"/>
    </source>
</evidence>
<dbReference type="PANTHER" id="PTHR11567">
    <property type="entry name" value="ACID PHOSPHATASE-RELATED"/>
    <property type="match status" value="1"/>
</dbReference>
<protein>
    <recommendedName>
        <fullName evidence="3">acid phosphatase</fullName>
        <ecNumber evidence="3">3.1.3.2</ecNumber>
    </recommendedName>
</protein>
<reference evidence="8" key="2">
    <citation type="submission" date="2025-09" db="UniProtKB">
        <authorList>
            <consortium name="Ensembl"/>
        </authorList>
    </citation>
    <scope>IDENTIFICATION</scope>
</reference>
<evidence type="ECO:0000313" key="9">
    <source>
        <dbReference type="Proteomes" id="UP000694545"/>
    </source>
</evidence>
<sequence>PSLHPRPLTLSSKCSLLFFHAFPLAQEVYRHGDRSPVSSFPTNPVSEDVWPQGYGQLTKIGMQQQFRLGQSIKLRYSNFLSSEYKRKEIYVRSTDYDRTIMSAQVNLAGMYPPTGSQSWNSAIYWQPIPVHTVPRSQEKLLSYPIEGCPRFYKLLKESMAEPSFQATVKKQLKIHKQPVPSWAGMHLMMRLGQLLEYSLNVLFGGPKRVEKSRLQGGVLVKAILDKLTKAAESADATKMIMYSAHDITIVALQIALNVFNLKLPPYAACQFFELYKEDSGEYTVEMHYQNSTFAEPYSLILPGCSNACPLEQFRKLVSPVIADDWDQECKI</sequence>
<evidence type="ECO:0000256" key="7">
    <source>
        <dbReference type="ARBA" id="ARBA00023180"/>
    </source>
</evidence>
<dbReference type="InterPro" id="IPR050645">
    <property type="entry name" value="Histidine_acid_phosphatase"/>
</dbReference>
<dbReference type="PANTHER" id="PTHR11567:SF211">
    <property type="entry name" value="PROSTATIC ACID PHOSPHATASE"/>
    <property type="match status" value="1"/>
</dbReference>
<dbReference type="CDD" id="cd07061">
    <property type="entry name" value="HP_HAP_like"/>
    <property type="match status" value="1"/>
</dbReference>
<dbReference type="GO" id="GO:0005886">
    <property type="term" value="C:plasma membrane"/>
    <property type="evidence" value="ECO:0007669"/>
    <property type="project" value="TreeGrafter"/>
</dbReference>
<dbReference type="EC" id="3.1.3.2" evidence="3"/>
<dbReference type="AlphaFoldDB" id="A0A8D2Q937"/>
<keyword evidence="9" id="KW-1185">Reference proteome</keyword>
<dbReference type="Proteomes" id="UP000694545">
    <property type="component" value="Unplaced"/>
</dbReference>
<proteinExistence type="inferred from homology"/>
<keyword evidence="4" id="KW-0732">Signal</keyword>
<evidence type="ECO:0000256" key="6">
    <source>
        <dbReference type="ARBA" id="ARBA00023157"/>
    </source>
</evidence>
<comment type="similarity">
    <text evidence="2">Belongs to the histidine acid phosphatase family.</text>
</comment>
<keyword evidence="5" id="KW-0378">Hydrolase</keyword>
<accession>A0A8D2Q937</accession>
<dbReference type="Ensembl" id="ENSVKKT00000028504.1">
    <property type="protein sequence ID" value="ENSVKKP00000027831.1"/>
    <property type="gene ID" value="ENSVKKG00000018050.1"/>
</dbReference>
<organism evidence="8 9">
    <name type="scientific">Varanus komodoensis</name>
    <name type="common">Komodo dragon</name>
    <dbReference type="NCBI Taxonomy" id="61221"/>
    <lineage>
        <taxon>Eukaryota</taxon>
        <taxon>Metazoa</taxon>
        <taxon>Chordata</taxon>
        <taxon>Craniata</taxon>
        <taxon>Vertebrata</taxon>
        <taxon>Euteleostomi</taxon>
        <taxon>Lepidosauria</taxon>
        <taxon>Squamata</taxon>
        <taxon>Bifurcata</taxon>
        <taxon>Unidentata</taxon>
        <taxon>Episquamata</taxon>
        <taxon>Toxicofera</taxon>
        <taxon>Anguimorpha</taxon>
        <taxon>Paleoanguimorpha</taxon>
        <taxon>Varanoidea</taxon>
        <taxon>Varanidae</taxon>
        <taxon>Varanus</taxon>
    </lineage>
</organism>
<dbReference type="OMA" id="LPDWANQ"/>
<keyword evidence="7" id="KW-0325">Glycoprotein</keyword>
<evidence type="ECO:0000256" key="1">
    <source>
        <dbReference type="ARBA" id="ARBA00000032"/>
    </source>
</evidence>
<name>A0A8D2Q937_VARKO</name>
<dbReference type="InterPro" id="IPR029033">
    <property type="entry name" value="His_PPase_superfam"/>
</dbReference>
<dbReference type="InterPro" id="IPR000560">
    <property type="entry name" value="His_Pase_clade-2"/>
</dbReference>
<evidence type="ECO:0000256" key="5">
    <source>
        <dbReference type="ARBA" id="ARBA00022801"/>
    </source>
</evidence>
<evidence type="ECO:0000313" key="8">
    <source>
        <dbReference type="Ensembl" id="ENSVKKP00000027831.1"/>
    </source>
</evidence>
<dbReference type="Pfam" id="PF00328">
    <property type="entry name" value="His_Phos_2"/>
    <property type="match status" value="2"/>
</dbReference>
<dbReference type="Gene3D" id="3.40.50.1240">
    <property type="entry name" value="Phosphoglycerate mutase-like"/>
    <property type="match status" value="2"/>
</dbReference>
<comment type="catalytic activity">
    <reaction evidence="1">
        <text>a phosphate monoester + H2O = an alcohol + phosphate</text>
        <dbReference type="Rhea" id="RHEA:15017"/>
        <dbReference type="ChEBI" id="CHEBI:15377"/>
        <dbReference type="ChEBI" id="CHEBI:30879"/>
        <dbReference type="ChEBI" id="CHEBI:43474"/>
        <dbReference type="ChEBI" id="CHEBI:67140"/>
        <dbReference type="EC" id="3.1.3.2"/>
    </reaction>
</comment>